<dbReference type="SFLD" id="SFLDS00003">
    <property type="entry name" value="Haloacid_Dehalogenase"/>
    <property type="match status" value="1"/>
</dbReference>
<name>A0A7W9S2U9_9HYPH</name>
<dbReference type="GO" id="GO:0018784">
    <property type="term" value="F:(S)-2-haloacid dehalogenase activity"/>
    <property type="evidence" value="ECO:0007669"/>
    <property type="project" value="UniProtKB-EC"/>
</dbReference>
<proteinExistence type="predicted"/>
<keyword evidence="3" id="KW-1185">Reference proteome</keyword>
<dbReference type="PANTHER" id="PTHR43316">
    <property type="entry name" value="HYDROLASE, HALOACID DELAHOGENASE-RELATED"/>
    <property type="match status" value="1"/>
</dbReference>
<evidence type="ECO:0000313" key="2">
    <source>
        <dbReference type="EMBL" id="MBB6011933.1"/>
    </source>
</evidence>
<dbReference type="InterPro" id="IPR051540">
    <property type="entry name" value="S-2-haloacid_dehalogenase"/>
</dbReference>
<dbReference type="EC" id="3.8.1.2" evidence="2"/>
<sequence>MDWVKAITFDFWGTLVDVDSSGETGMARVMERTGLSGMSSRELYLKWDFATVRRYRSDVWRPYVQWGALALRDVLEPLGVSLSDAEFAENAELLISTMTSQAKPHPEVPAVIAALKRRYPLMPITNMDDRLFAMNPFRAEFDQYLTAEDAGAFKPSAIIFGKAIERLGAPAQSILHVSLAQFADLEGAMPMGMKVAWINRGGEALGPFTPRPLFEFSDLKGLGELFAV</sequence>
<dbReference type="PANTHER" id="PTHR43316:SF3">
    <property type="entry name" value="HALOACID DEHALOGENASE, TYPE II (AFU_ORTHOLOGUE AFUA_2G07750)-RELATED"/>
    <property type="match status" value="1"/>
</dbReference>
<protein>
    <submittedName>
        <fullName evidence="2">2-haloacid dehalogenase</fullName>
        <ecNumber evidence="2">3.8.1.2</ecNumber>
    </submittedName>
</protein>
<accession>A0A7W9S2U9</accession>
<evidence type="ECO:0000313" key="3">
    <source>
        <dbReference type="Proteomes" id="UP000533306"/>
    </source>
</evidence>
<dbReference type="SFLD" id="SFLDG01129">
    <property type="entry name" value="C1.5:_HAD__Beta-PGM__Phosphata"/>
    <property type="match status" value="1"/>
</dbReference>
<organism evidence="2 3">
    <name type="scientific">Aquamicrobium lusatiense</name>
    <dbReference type="NCBI Taxonomy" id="89772"/>
    <lineage>
        <taxon>Bacteria</taxon>
        <taxon>Pseudomonadati</taxon>
        <taxon>Pseudomonadota</taxon>
        <taxon>Alphaproteobacteria</taxon>
        <taxon>Hyphomicrobiales</taxon>
        <taxon>Phyllobacteriaceae</taxon>
        <taxon>Aquamicrobium</taxon>
    </lineage>
</organism>
<dbReference type="RefSeq" id="WP_183827515.1">
    <property type="nucleotide sequence ID" value="NZ_JACHEU010000001.1"/>
</dbReference>
<dbReference type="EMBL" id="JACHEU010000001">
    <property type="protein sequence ID" value="MBB6011933.1"/>
    <property type="molecule type" value="Genomic_DNA"/>
</dbReference>
<keyword evidence="1 2" id="KW-0378">Hydrolase</keyword>
<dbReference type="InterPro" id="IPR036412">
    <property type="entry name" value="HAD-like_sf"/>
</dbReference>
<evidence type="ECO:0000256" key="1">
    <source>
        <dbReference type="ARBA" id="ARBA00022801"/>
    </source>
</evidence>
<dbReference type="SUPFAM" id="SSF56784">
    <property type="entry name" value="HAD-like"/>
    <property type="match status" value="1"/>
</dbReference>
<dbReference type="Gene3D" id="3.40.50.1000">
    <property type="entry name" value="HAD superfamily/HAD-like"/>
    <property type="match status" value="1"/>
</dbReference>
<dbReference type="AlphaFoldDB" id="A0A7W9S2U9"/>
<dbReference type="InterPro" id="IPR023214">
    <property type="entry name" value="HAD_sf"/>
</dbReference>
<dbReference type="Pfam" id="PF00702">
    <property type="entry name" value="Hydrolase"/>
    <property type="match status" value="1"/>
</dbReference>
<dbReference type="Gene3D" id="1.10.150.750">
    <property type="match status" value="1"/>
</dbReference>
<dbReference type="Proteomes" id="UP000533306">
    <property type="component" value="Unassembled WGS sequence"/>
</dbReference>
<reference evidence="2 3" key="1">
    <citation type="submission" date="2020-08" db="EMBL/GenBank/DDBJ databases">
        <title>Genomic Encyclopedia of Type Strains, Phase IV (KMG-IV): sequencing the most valuable type-strain genomes for metagenomic binning, comparative biology and taxonomic classification.</title>
        <authorList>
            <person name="Goeker M."/>
        </authorList>
    </citation>
    <scope>NUCLEOTIDE SEQUENCE [LARGE SCALE GENOMIC DNA]</scope>
    <source>
        <strain evidence="2 3">DSM 11099</strain>
    </source>
</reference>
<gene>
    <name evidence="2" type="ORF">HNR59_001278</name>
</gene>
<comment type="caution">
    <text evidence="2">The sequence shown here is derived from an EMBL/GenBank/DDBJ whole genome shotgun (WGS) entry which is preliminary data.</text>
</comment>